<dbReference type="OrthoDB" id="2408129at2759"/>
<feature type="region of interest" description="Disordered" evidence="1">
    <location>
        <begin position="145"/>
        <end position="187"/>
    </location>
</feature>
<evidence type="ECO:0000313" key="4">
    <source>
        <dbReference type="Proteomes" id="UP000266673"/>
    </source>
</evidence>
<keyword evidence="2" id="KW-0732">Signal</keyword>
<gene>
    <name evidence="3" type="ORF">C2G38_2120035</name>
</gene>
<feature type="compositionally biased region" description="Low complexity" evidence="1">
    <location>
        <begin position="148"/>
        <end position="187"/>
    </location>
</feature>
<dbReference type="Proteomes" id="UP000266673">
    <property type="component" value="Unassembled WGS sequence"/>
</dbReference>
<evidence type="ECO:0000256" key="1">
    <source>
        <dbReference type="SAM" id="MobiDB-lite"/>
    </source>
</evidence>
<dbReference type="EMBL" id="QKWP01002121">
    <property type="protein sequence ID" value="RIB04708.1"/>
    <property type="molecule type" value="Genomic_DNA"/>
</dbReference>
<protein>
    <recommendedName>
        <fullName evidence="5">AA1-like domain-containing protein</fullName>
    </recommendedName>
</protein>
<sequence length="187" mass="20018">MVSKKFILLPIALVCTIFMKSATALDLVYCDFTSNQTNPSDATGRLSWTRVSNGTFSGAHLTGQLNTGFTSQNPQDYSFCAKDPSGNVFKDMSREIDDALKITNPPGTGPFNCDFSGLDVDTLSGMIMEISMKQADGKNATIGRAQIQPTQDSLSPQSSQPVQGSQPPQSSQPAQDSQPAQSSQLTQ</sequence>
<name>A0A397U6K6_9GLOM</name>
<feature type="signal peptide" evidence="2">
    <location>
        <begin position="1"/>
        <end position="24"/>
    </location>
</feature>
<accession>A0A397U6K6</accession>
<dbReference type="AlphaFoldDB" id="A0A397U6K6"/>
<reference evidence="3 4" key="1">
    <citation type="submission" date="2018-06" db="EMBL/GenBank/DDBJ databases">
        <title>Comparative genomics reveals the genomic features of Rhizophagus irregularis, R. cerebriforme, R. diaphanum and Gigaspora rosea, and their symbiotic lifestyle signature.</title>
        <authorList>
            <person name="Morin E."/>
            <person name="San Clemente H."/>
            <person name="Chen E.C.H."/>
            <person name="De La Providencia I."/>
            <person name="Hainaut M."/>
            <person name="Kuo A."/>
            <person name="Kohler A."/>
            <person name="Murat C."/>
            <person name="Tang N."/>
            <person name="Roy S."/>
            <person name="Loubradou J."/>
            <person name="Henrissat B."/>
            <person name="Grigoriev I.V."/>
            <person name="Corradi N."/>
            <person name="Roux C."/>
            <person name="Martin F.M."/>
        </authorList>
    </citation>
    <scope>NUCLEOTIDE SEQUENCE [LARGE SCALE GENOMIC DNA]</scope>
    <source>
        <strain evidence="3 4">DAOM 194757</strain>
    </source>
</reference>
<evidence type="ECO:0008006" key="5">
    <source>
        <dbReference type="Google" id="ProtNLM"/>
    </source>
</evidence>
<evidence type="ECO:0000256" key="2">
    <source>
        <dbReference type="SAM" id="SignalP"/>
    </source>
</evidence>
<comment type="caution">
    <text evidence="3">The sequence shown here is derived from an EMBL/GenBank/DDBJ whole genome shotgun (WGS) entry which is preliminary data.</text>
</comment>
<proteinExistence type="predicted"/>
<feature type="chain" id="PRO_5017306831" description="AA1-like domain-containing protein" evidence="2">
    <location>
        <begin position="25"/>
        <end position="187"/>
    </location>
</feature>
<keyword evidence="4" id="KW-1185">Reference proteome</keyword>
<evidence type="ECO:0000313" key="3">
    <source>
        <dbReference type="EMBL" id="RIB04708.1"/>
    </source>
</evidence>
<organism evidence="3 4">
    <name type="scientific">Gigaspora rosea</name>
    <dbReference type="NCBI Taxonomy" id="44941"/>
    <lineage>
        <taxon>Eukaryota</taxon>
        <taxon>Fungi</taxon>
        <taxon>Fungi incertae sedis</taxon>
        <taxon>Mucoromycota</taxon>
        <taxon>Glomeromycotina</taxon>
        <taxon>Glomeromycetes</taxon>
        <taxon>Diversisporales</taxon>
        <taxon>Gigasporaceae</taxon>
        <taxon>Gigaspora</taxon>
    </lineage>
</organism>